<dbReference type="Pfam" id="PF08240">
    <property type="entry name" value="ADH_N"/>
    <property type="match status" value="1"/>
</dbReference>
<dbReference type="Pfam" id="PF13602">
    <property type="entry name" value="ADH_zinc_N_2"/>
    <property type="match status" value="1"/>
</dbReference>
<dbReference type="InterPro" id="IPR057326">
    <property type="entry name" value="KR_dom"/>
</dbReference>
<dbReference type="InterPro" id="IPR042104">
    <property type="entry name" value="PKS_dehydratase_sf"/>
</dbReference>
<feature type="region of interest" description="Disordered" evidence="7">
    <location>
        <begin position="1288"/>
        <end position="1307"/>
    </location>
</feature>
<dbReference type="InterPro" id="IPR036736">
    <property type="entry name" value="ACP-like_sf"/>
</dbReference>
<dbReference type="PROSITE" id="PS00012">
    <property type="entry name" value="PHOSPHOPANTETHEINE"/>
    <property type="match status" value="1"/>
</dbReference>
<dbReference type="Pfam" id="PF08659">
    <property type="entry name" value="KR"/>
    <property type="match status" value="1"/>
</dbReference>
<dbReference type="InterPro" id="IPR006162">
    <property type="entry name" value="Ppantetheine_attach_site"/>
</dbReference>
<dbReference type="SMART" id="SM00825">
    <property type="entry name" value="PKS_KS"/>
    <property type="match status" value="1"/>
</dbReference>
<dbReference type="FunFam" id="3.40.50.720:FF:000209">
    <property type="entry name" value="Polyketide synthase Pks12"/>
    <property type="match status" value="1"/>
</dbReference>
<evidence type="ECO:0000256" key="2">
    <source>
        <dbReference type="ARBA" id="ARBA00022553"/>
    </source>
</evidence>
<dbReference type="GO" id="GO:0008270">
    <property type="term" value="F:zinc ion binding"/>
    <property type="evidence" value="ECO:0007669"/>
    <property type="project" value="InterPro"/>
</dbReference>
<accession>F0XQD5</accession>
<dbReference type="InParanoid" id="F0XQD5"/>
<dbReference type="Pfam" id="PF02801">
    <property type="entry name" value="Ketoacyl-synt_C"/>
    <property type="match status" value="1"/>
</dbReference>
<evidence type="ECO:0000256" key="5">
    <source>
        <dbReference type="ARBA" id="ARBA00023268"/>
    </source>
</evidence>
<dbReference type="InterPro" id="IPR016035">
    <property type="entry name" value="Acyl_Trfase/lysoPLipase"/>
</dbReference>
<dbReference type="CDD" id="cd05195">
    <property type="entry name" value="enoyl_red"/>
    <property type="match status" value="1"/>
</dbReference>
<dbReference type="PROSITE" id="PS52004">
    <property type="entry name" value="KS3_2"/>
    <property type="match status" value="1"/>
</dbReference>
<dbReference type="SMART" id="SM00822">
    <property type="entry name" value="PKS_KR"/>
    <property type="match status" value="1"/>
</dbReference>
<evidence type="ECO:0000256" key="3">
    <source>
        <dbReference type="ARBA" id="ARBA00022679"/>
    </source>
</evidence>
<dbReference type="Pfam" id="PF23297">
    <property type="entry name" value="ACP_SdgA_C"/>
    <property type="match status" value="1"/>
</dbReference>
<dbReference type="GO" id="GO:0006633">
    <property type="term" value="P:fatty acid biosynthetic process"/>
    <property type="evidence" value="ECO:0007669"/>
    <property type="project" value="InterPro"/>
</dbReference>
<dbReference type="GO" id="GO:0030639">
    <property type="term" value="P:polyketide biosynthetic process"/>
    <property type="evidence" value="ECO:0007669"/>
    <property type="project" value="UniProtKB-ARBA"/>
</dbReference>
<name>F0XQD5_GROCL</name>
<dbReference type="InterPro" id="IPR020807">
    <property type="entry name" value="PKS_DH"/>
</dbReference>
<dbReference type="InterPro" id="IPR002364">
    <property type="entry name" value="Quin_OxRdtase/zeta-crystal_CS"/>
</dbReference>
<dbReference type="InterPro" id="IPR049552">
    <property type="entry name" value="PKS_DH_N"/>
</dbReference>
<keyword evidence="3" id="KW-0808">Transferase</keyword>
<dbReference type="SMART" id="SM00823">
    <property type="entry name" value="PKS_PP"/>
    <property type="match status" value="1"/>
</dbReference>
<dbReference type="InterPro" id="IPR016039">
    <property type="entry name" value="Thiolase-like"/>
</dbReference>
<dbReference type="Gene3D" id="1.10.1200.10">
    <property type="entry name" value="ACP-like"/>
    <property type="match status" value="1"/>
</dbReference>
<keyword evidence="5" id="KW-0511">Multifunctional enzyme</keyword>
<dbReference type="EMBL" id="GL629801">
    <property type="protein sequence ID" value="EFX00060.1"/>
    <property type="molecule type" value="Genomic_DNA"/>
</dbReference>
<feature type="domain" description="Ketosynthase family 3 (KS3)" evidence="9">
    <location>
        <begin position="12"/>
        <end position="437"/>
    </location>
</feature>
<reference evidence="11 12" key="1">
    <citation type="journal article" date="2011" name="Proc. Natl. Acad. Sci. U.S.A.">
        <title>Genome and transcriptome analyses of the mountain pine beetle-fungal symbiont Grosmannia clavigera, a lodgepole pine pathogen.</title>
        <authorList>
            <person name="DiGuistini S."/>
            <person name="Wang Y."/>
            <person name="Liao N.Y."/>
            <person name="Taylor G."/>
            <person name="Tanguay P."/>
            <person name="Feau N."/>
            <person name="Henrissat B."/>
            <person name="Chan S.K."/>
            <person name="Hesse-Orce U."/>
            <person name="Alamouti S.M."/>
            <person name="Tsui C.K.M."/>
            <person name="Docking R.T."/>
            <person name="Levasseur A."/>
            <person name="Haridas S."/>
            <person name="Robertson G."/>
            <person name="Birol I."/>
            <person name="Holt R.A."/>
            <person name="Marra M.A."/>
            <person name="Hamelin R.C."/>
            <person name="Hirst M."/>
            <person name="Jones S.J.M."/>
            <person name="Bohlmann J."/>
            <person name="Breuil C."/>
        </authorList>
    </citation>
    <scope>NUCLEOTIDE SEQUENCE [LARGE SCALE GENOMIC DNA]</scope>
    <source>
        <strain evidence="12">kw1407 / UAMH 11150</strain>
    </source>
</reference>
<dbReference type="InterPro" id="IPR020841">
    <property type="entry name" value="PKS_Beta-ketoAc_synthase_dom"/>
</dbReference>
<dbReference type="SMART" id="SM00827">
    <property type="entry name" value="PKS_AT"/>
    <property type="match status" value="1"/>
</dbReference>
<dbReference type="InterPro" id="IPR036291">
    <property type="entry name" value="NAD(P)-bd_dom_sf"/>
</dbReference>
<dbReference type="InterPro" id="IPR018201">
    <property type="entry name" value="Ketoacyl_synth_AS"/>
</dbReference>
<protein>
    <submittedName>
        <fullName evidence="11">Polyketide synthase</fullName>
    </submittedName>
</protein>
<evidence type="ECO:0000313" key="12">
    <source>
        <dbReference type="Proteomes" id="UP000007796"/>
    </source>
</evidence>
<dbReference type="InterPro" id="IPR013968">
    <property type="entry name" value="PKS_KR"/>
</dbReference>
<dbReference type="OrthoDB" id="329835at2759"/>
<gene>
    <name evidence="11" type="ORF">CMQ_7062</name>
</gene>
<keyword evidence="4" id="KW-0560">Oxidoreductase</keyword>
<dbReference type="PROSITE" id="PS00606">
    <property type="entry name" value="KS3_1"/>
    <property type="match status" value="1"/>
</dbReference>
<dbReference type="Pfam" id="PF23114">
    <property type="entry name" value="NAD-bd_HRPKS_sdrA"/>
    <property type="match status" value="1"/>
</dbReference>
<dbReference type="InterPro" id="IPR056501">
    <property type="entry name" value="NAD-bd_HRPKS_sdrA"/>
</dbReference>
<feature type="region of interest" description="Disordered" evidence="7">
    <location>
        <begin position="1065"/>
        <end position="1084"/>
    </location>
</feature>
<dbReference type="InterPro" id="IPR050091">
    <property type="entry name" value="PKS_NRPS_Biosynth_Enz"/>
</dbReference>
<dbReference type="SUPFAM" id="SSF52151">
    <property type="entry name" value="FabD/lysophospholipase-like"/>
    <property type="match status" value="1"/>
</dbReference>
<dbReference type="SMART" id="SM00826">
    <property type="entry name" value="PKS_DH"/>
    <property type="match status" value="1"/>
</dbReference>
<dbReference type="SMART" id="SM00829">
    <property type="entry name" value="PKS_ER"/>
    <property type="match status" value="1"/>
</dbReference>
<evidence type="ECO:0000256" key="4">
    <source>
        <dbReference type="ARBA" id="ARBA00023002"/>
    </source>
</evidence>
<dbReference type="Pfam" id="PF14765">
    <property type="entry name" value="PS-DH"/>
    <property type="match status" value="1"/>
</dbReference>
<dbReference type="InterPro" id="IPR013154">
    <property type="entry name" value="ADH-like_N"/>
</dbReference>
<dbReference type="InterPro" id="IPR049551">
    <property type="entry name" value="PKS_DH_C"/>
</dbReference>
<dbReference type="GO" id="GO:0004315">
    <property type="term" value="F:3-oxoacyl-[acyl-carrier-protein] synthase activity"/>
    <property type="evidence" value="ECO:0007669"/>
    <property type="project" value="InterPro"/>
</dbReference>
<dbReference type="Gene3D" id="3.30.70.3290">
    <property type="match status" value="1"/>
</dbReference>
<dbReference type="Pfam" id="PF21089">
    <property type="entry name" value="PKS_DH_N"/>
    <property type="match status" value="1"/>
</dbReference>
<dbReference type="SUPFAM" id="SSF50129">
    <property type="entry name" value="GroES-like"/>
    <property type="match status" value="1"/>
</dbReference>
<feature type="active site" description="Proton acceptor; for dehydratase activity" evidence="6">
    <location>
        <position position="963"/>
    </location>
</feature>
<dbReference type="GO" id="GO:0016491">
    <property type="term" value="F:oxidoreductase activity"/>
    <property type="evidence" value="ECO:0007669"/>
    <property type="project" value="UniProtKB-KW"/>
</dbReference>
<dbReference type="SUPFAM" id="SSF53901">
    <property type="entry name" value="Thiolase-like"/>
    <property type="match status" value="1"/>
</dbReference>
<dbReference type="PROSITE" id="PS50075">
    <property type="entry name" value="CARRIER"/>
    <property type="match status" value="1"/>
</dbReference>
<dbReference type="SUPFAM" id="SSF55048">
    <property type="entry name" value="Probable ACP-binding domain of malonyl-CoA ACP transacylase"/>
    <property type="match status" value="1"/>
</dbReference>
<dbReference type="Gene3D" id="3.40.366.10">
    <property type="entry name" value="Malonyl-Coenzyme A Acyl Carrier Protein, domain 2"/>
    <property type="match status" value="1"/>
</dbReference>
<evidence type="ECO:0000256" key="1">
    <source>
        <dbReference type="ARBA" id="ARBA00022450"/>
    </source>
</evidence>
<dbReference type="SUPFAM" id="SSF51735">
    <property type="entry name" value="NAD(P)-binding Rossmann-fold domains"/>
    <property type="match status" value="3"/>
</dbReference>
<dbReference type="PROSITE" id="PS01162">
    <property type="entry name" value="QOR_ZETA_CRYSTAL"/>
    <property type="match status" value="1"/>
</dbReference>
<evidence type="ECO:0000259" key="10">
    <source>
        <dbReference type="PROSITE" id="PS52019"/>
    </source>
</evidence>
<dbReference type="Proteomes" id="UP000007796">
    <property type="component" value="Unassembled WGS sequence"/>
</dbReference>
<dbReference type="GO" id="GO:0031177">
    <property type="term" value="F:phosphopantetheine binding"/>
    <property type="evidence" value="ECO:0007669"/>
    <property type="project" value="InterPro"/>
</dbReference>
<dbReference type="PANTHER" id="PTHR43775">
    <property type="entry name" value="FATTY ACID SYNTHASE"/>
    <property type="match status" value="1"/>
</dbReference>
<dbReference type="InterPro" id="IPR001227">
    <property type="entry name" value="Ac_transferase_dom_sf"/>
</dbReference>
<dbReference type="GeneID" id="25980565"/>
<dbReference type="STRING" id="655863.F0XQD5"/>
<feature type="domain" description="PKS/mFAS DH" evidence="10">
    <location>
        <begin position="930"/>
        <end position="1259"/>
    </location>
</feature>
<dbReference type="PANTHER" id="PTHR43775:SF13">
    <property type="entry name" value="POLYKETIDE SYNTHASE 1"/>
    <property type="match status" value="1"/>
</dbReference>
<evidence type="ECO:0000256" key="6">
    <source>
        <dbReference type="PROSITE-ProRule" id="PRU01363"/>
    </source>
</evidence>
<dbReference type="InterPro" id="IPR049900">
    <property type="entry name" value="PKS_mFAS_DH"/>
</dbReference>
<dbReference type="InterPro" id="IPR032821">
    <property type="entry name" value="PKS_assoc"/>
</dbReference>
<feature type="domain" description="Carrier" evidence="8">
    <location>
        <begin position="2146"/>
        <end position="2223"/>
    </location>
</feature>
<dbReference type="Gene3D" id="3.90.180.10">
    <property type="entry name" value="Medium-chain alcohol dehydrogenases, catalytic domain"/>
    <property type="match status" value="1"/>
</dbReference>
<feature type="region of interest" description="N-terminal hotdog fold" evidence="6">
    <location>
        <begin position="930"/>
        <end position="1069"/>
    </location>
</feature>
<dbReference type="InterPro" id="IPR016036">
    <property type="entry name" value="Malonyl_transacylase_ACP-bd"/>
</dbReference>
<proteinExistence type="predicted"/>
<feature type="region of interest" description="C-terminal hotdog fold" evidence="6">
    <location>
        <begin position="1098"/>
        <end position="1259"/>
    </location>
</feature>
<dbReference type="PROSITE" id="PS52019">
    <property type="entry name" value="PKS_MFAS_DH"/>
    <property type="match status" value="1"/>
</dbReference>
<dbReference type="CDD" id="cd00833">
    <property type="entry name" value="PKS"/>
    <property type="match status" value="1"/>
</dbReference>
<evidence type="ECO:0000259" key="8">
    <source>
        <dbReference type="PROSITE" id="PS50075"/>
    </source>
</evidence>
<keyword evidence="2" id="KW-0597">Phosphoprotein</keyword>
<dbReference type="GO" id="GO:0004312">
    <property type="term" value="F:fatty acid synthase activity"/>
    <property type="evidence" value="ECO:0007669"/>
    <property type="project" value="TreeGrafter"/>
</dbReference>
<dbReference type="InterPro" id="IPR014030">
    <property type="entry name" value="Ketoacyl_synth_N"/>
</dbReference>
<dbReference type="SUPFAM" id="SSF47336">
    <property type="entry name" value="ACP-like"/>
    <property type="match status" value="1"/>
</dbReference>
<dbReference type="HOGENOM" id="CLU_000022_31_0_1"/>
<dbReference type="Pfam" id="PF16197">
    <property type="entry name" value="KAsynt_C_assoc"/>
    <property type="match status" value="1"/>
</dbReference>
<dbReference type="InterPro" id="IPR009081">
    <property type="entry name" value="PP-bd_ACP"/>
</dbReference>
<dbReference type="InterPro" id="IPR014031">
    <property type="entry name" value="Ketoacyl_synth_C"/>
</dbReference>
<dbReference type="Pfam" id="PF00698">
    <property type="entry name" value="Acyl_transf_1"/>
    <property type="match status" value="1"/>
</dbReference>
<evidence type="ECO:0000313" key="11">
    <source>
        <dbReference type="EMBL" id="EFX00060.1"/>
    </source>
</evidence>
<dbReference type="Pfam" id="PF00109">
    <property type="entry name" value="ketoacyl-synt"/>
    <property type="match status" value="1"/>
</dbReference>
<evidence type="ECO:0000256" key="7">
    <source>
        <dbReference type="SAM" id="MobiDB-lite"/>
    </source>
</evidence>
<dbReference type="Gene3D" id="3.40.50.720">
    <property type="entry name" value="NAD(P)-binding Rossmann-like Domain"/>
    <property type="match status" value="2"/>
</dbReference>
<dbReference type="InterPro" id="IPR011032">
    <property type="entry name" value="GroES-like_sf"/>
</dbReference>
<keyword evidence="1" id="KW-0596">Phosphopantetheine</keyword>
<dbReference type="RefSeq" id="XP_014169542.1">
    <property type="nucleotide sequence ID" value="XM_014314067.1"/>
</dbReference>
<dbReference type="eggNOG" id="KOG1202">
    <property type="taxonomic scope" value="Eukaryota"/>
</dbReference>
<dbReference type="GO" id="GO:1901336">
    <property type="term" value="P:lactone biosynthetic process"/>
    <property type="evidence" value="ECO:0007669"/>
    <property type="project" value="UniProtKB-ARBA"/>
</dbReference>
<dbReference type="InterPro" id="IPR014043">
    <property type="entry name" value="Acyl_transferase_dom"/>
</dbReference>
<dbReference type="Gene3D" id="3.40.47.10">
    <property type="match status" value="1"/>
</dbReference>
<dbReference type="Gene3D" id="3.10.129.110">
    <property type="entry name" value="Polyketide synthase dehydratase"/>
    <property type="match status" value="1"/>
</dbReference>
<feature type="active site" description="Proton donor; for dehydratase activity" evidence="6">
    <location>
        <position position="1164"/>
    </location>
</feature>
<dbReference type="InterPro" id="IPR020843">
    <property type="entry name" value="ER"/>
</dbReference>
<keyword evidence="12" id="KW-1185">Reference proteome</keyword>
<organism evidence="12">
    <name type="scientific">Grosmannia clavigera (strain kw1407 / UAMH 11150)</name>
    <name type="common">Blue stain fungus</name>
    <name type="synonym">Graphiocladiella clavigera</name>
    <dbReference type="NCBI Taxonomy" id="655863"/>
    <lineage>
        <taxon>Eukaryota</taxon>
        <taxon>Fungi</taxon>
        <taxon>Dikarya</taxon>
        <taxon>Ascomycota</taxon>
        <taxon>Pezizomycotina</taxon>
        <taxon>Sordariomycetes</taxon>
        <taxon>Sordariomycetidae</taxon>
        <taxon>Ophiostomatales</taxon>
        <taxon>Ophiostomataceae</taxon>
        <taxon>Leptographium</taxon>
    </lineage>
</organism>
<dbReference type="InterPro" id="IPR020806">
    <property type="entry name" value="PKS_PP-bd"/>
</dbReference>
<sequence length="2230" mass="241931">MQETKQKLPASPMRIAVVGMSCRLSGNVSSLDDFWQMLARARCGWSEVPDERFSKKAYHHPNPAKLGAFNTIGGYFVDQDPAMFDAPFFNITQAEAEAMDPQQRLLLECAYEAVENAGIPKERLIGQKVGVFVGGAASDYRLGTLRDLEQTPMFDATGSHQSIQSGRISHYFDLRGPSFTVDTACSSSLYALHQAVQSIRNGESEQAIVAACHLNLQPGDWVSMSLSRLFSDEGKTYAFDHRAKSGFARGEGAGALILKPLDQAIRDNDRIWSVIVNTGVNQDGRTVGITSPSGEAQEGLMREVYASAGIRPEDVGFVEAHGTGTKVGDPIEATAIRNVFSHGRTRQQPLYVGSVKSNVGHLESASGVISIIKASLMLDKRFLLPNVNFEKLNEAIPFDEWHAKVPTRQRPWPSKKRYISVNNFGFGGSNAHCVLEPAPRRSGRPELAQKNLGSGLERPRLFVLSANDEASARRAVSQLTVYLEQHPEVFQKELLRNLAYTLNERRSQLGWRVGLVASSGRQLVEVLSAAETKPVRRPQQPPKLAFVYTGQGAQWHAMGRELLESHVVFRDTVRAADACLQRLGADFSLMEELQRDKETTRVGQAHISQPICSAVQLGLTDLLRSWGIRPTAVTGHSSGEIGAAYAAGALSLEAAMTIAYQRGQVVLRLRERFPHLRGSMMAVGAGPDTVLPLAQRMKSGVVVVACENSPSSVTASGDEAAIDELAAAVEALQLFNRKLQVDVAYHSPHMKLVADEYLQMIGDLASSSSSDVRFFSSLKGHEVGLDSLGPAYWVDNLTCPVRFSTALAALCTDCRPDVLVEIGPHAALAGPIQQTLKTLSQPSNGHKIGYVSALSRGQNATTTALQVAATLCMRGQTVDFDAINGEEQLQVTDGKPTLLSDLTPYGWSRQRYWSESRMSEQHRRKPFARHDLLGLLADFSNNELAPTWRNVLRTADLPWLRDHTMQSLTTFPFAGFVAMAVEAAAQRASMRKTGADEGCEFVLREVQVTRPLLMDDETAYEVMLSMEPYAESMRAYSDEWDEFRIRSWRSGPGWTEHCRGLVSTRKAAGAGGDSSTNPVSTAHHGMGWRSFQRADTAADEKVDVDAFYRELDDVGATYGPTFRRLRNVRASNVCSAAIVDVADTAATMPMEHESAYHVHPALLDQVLQLSFPLLGAGRSGGMRTLYMPAAMRELRILSGTTSPLLPGSRLRMAAETEPDLDLEHEAPAEFDMTAVDQNDAAVIQLAGLQMVPVKSEATLEDTPRELCYKLQWEPVPLAGRRISDTSIDSTDSGYVSPVPAPLDDDDSGEPVWADMAVSIVSDMPLTDPVLACLVAAVATKTNKKPVVQKLAEATSDQNSHVILCELDRPQLAELDADRFGRLQALATTAAGLLWVTRGAHMQATNPTGSMALGLTRTLRSEMAARVATIDLDPRPSGQTERQVSLVLQAFGRIFRPTTEGEDADMEYAEQDGGLAVPRIVDDVETNLLVHRELYGSAPYTQDFAQPGRQLKLAIGTKGALDTLYFAEDEPTELGKDEIELRVEATGMNFKDVVIAMGQLPSRYLGIECAGVVVRTGTAVRHLVPGDRVCAMTEGAYGSVARCLATSAARIPDEMAFDVAASIPVVYCTAHYGLIELARLTAGERVLIHAAAGGVGQAAIQLARLLGAEVFATVGSPEKKRFLQDRYAIPADHIFSSRDTAFGTAVREATDGHGVDVVLNSLAGDFLRESWDCLAHFGRFIEIGKRDISANSRLEMRRFQWNASFHSVDLTVLATERPRQMAQTFSAVMQLFAANSVSAIGPISVYGVAQIETAFRLLQSGKTTGKLVVVPRTGEQVRAVHPSRHHDRIHGRRLLRPDATYLLVGGTGGLGRSLSRWMVAQGARHIVLLSRRGLVDGPVADLVRDMAAQGANIVVRACDVADRSGLTSVVQSCAKELPPIAGVVHASMVLRDVLFEKMTWNDYDAVIRSKVAGAWNLHHILSDTPLDFFVLLSSAAGIVGNRGQAAYAAANTFLDAFARHRFQQGLPATALDLTAVADVGYLVDGADAARQHEVLRNLGGETIHEAEILALFRAALTGDLHRTCASHCMTGLKLGSSADQMPYFAADARFTHLRDAVLATQAASGADSAATHVSLAVALGRAPSPEEAVAVVTAGLVSKLAGILMVPAEDFDPDTPITKYGLDSLNAIELRNWITKELATNLQVLELLTSGSLTNLASTIIKKRTATQTKS</sequence>
<evidence type="ECO:0000259" key="9">
    <source>
        <dbReference type="PROSITE" id="PS52004"/>
    </source>
</evidence>